<feature type="region of interest" description="Disordered" evidence="1">
    <location>
        <begin position="105"/>
        <end position="128"/>
    </location>
</feature>
<sequence>MFQRGRQPSYGGVDSINDQHILTVLRFHEVRLSKIEKHLINTSKQLERLINQKQQIPIKVSTKTTNNTESFTLLKNMMTNLTEQVVVSQNFMKEIKEVISNLKQHKVEEVEEEEEEEEKSTSSNNNTNVKLLELERNIAKASIISIGMDPTANRVDEYVERSRRDRKRILNHLETDSVNKKVPESSTTEAVEISEDEEDGELILLEPHPIVDDDVLENDITKLTNFKSNIEEEVQGVIDKTPVIIKPRKKRRGRPEKA</sequence>
<feature type="compositionally biased region" description="Acidic residues" evidence="1">
    <location>
        <begin position="109"/>
        <end position="118"/>
    </location>
</feature>
<reference evidence="2" key="1">
    <citation type="journal article" date="2020" name="Nature">
        <title>Giant virus diversity and host interactions through global metagenomics.</title>
        <authorList>
            <person name="Schulz F."/>
            <person name="Roux S."/>
            <person name="Paez-Espino D."/>
            <person name="Jungbluth S."/>
            <person name="Walsh D.A."/>
            <person name="Denef V.J."/>
            <person name="McMahon K.D."/>
            <person name="Konstantinidis K.T."/>
            <person name="Eloe-Fadrosh E.A."/>
            <person name="Kyrpides N.C."/>
            <person name="Woyke T."/>
        </authorList>
    </citation>
    <scope>NUCLEOTIDE SEQUENCE</scope>
    <source>
        <strain evidence="2">GVMAG-M-3300009149-34</strain>
    </source>
</reference>
<accession>A0A6C0EMR3</accession>
<evidence type="ECO:0000313" key="2">
    <source>
        <dbReference type="EMBL" id="QHT30337.1"/>
    </source>
</evidence>
<dbReference type="AlphaFoldDB" id="A0A6C0EMR3"/>
<name>A0A6C0EMR3_9ZZZZ</name>
<organism evidence="2">
    <name type="scientific">viral metagenome</name>
    <dbReference type="NCBI Taxonomy" id="1070528"/>
    <lineage>
        <taxon>unclassified sequences</taxon>
        <taxon>metagenomes</taxon>
        <taxon>organismal metagenomes</taxon>
    </lineage>
</organism>
<dbReference type="EMBL" id="MN738896">
    <property type="protein sequence ID" value="QHT30337.1"/>
    <property type="molecule type" value="Genomic_DNA"/>
</dbReference>
<proteinExistence type="predicted"/>
<evidence type="ECO:0000256" key="1">
    <source>
        <dbReference type="SAM" id="MobiDB-lite"/>
    </source>
</evidence>
<protein>
    <submittedName>
        <fullName evidence="2">Uncharacterized protein</fullName>
    </submittedName>
</protein>